<dbReference type="InterPro" id="IPR029058">
    <property type="entry name" value="AB_hydrolase_fold"/>
</dbReference>
<dbReference type="Gene3D" id="3.40.50.1820">
    <property type="entry name" value="alpha/beta hydrolase"/>
    <property type="match status" value="1"/>
</dbReference>
<dbReference type="Proteomes" id="UP000295293">
    <property type="component" value="Unassembled WGS sequence"/>
</dbReference>
<dbReference type="RefSeq" id="WP_133821234.1">
    <property type="nucleotide sequence ID" value="NZ_SNZH01000019.1"/>
</dbReference>
<organism evidence="2 3">
    <name type="scientific">Tahibacter aquaticus</name>
    <dbReference type="NCBI Taxonomy" id="520092"/>
    <lineage>
        <taxon>Bacteria</taxon>
        <taxon>Pseudomonadati</taxon>
        <taxon>Pseudomonadota</taxon>
        <taxon>Gammaproteobacteria</taxon>
        <taxon>Lysobacterales</taxon>
        <taxon>Rhodanobacteraceae</taxon>
        <taxon>Tahibacter</taxon>
    </lineage>
</organism>
<dbReference type="EMBL" id="SNZH01000019">
    <property type="protein sequence ID" value="TDR38690.1"/>
    <property type="molecule type" value="Genomic_DNA"/>
</dbReference>
<evidence type="ECO:0000259" key="1">
    <source>
        <dbReference type="Pfam" id="PF12146"/>
    </source>
</evidence>
<dbReference type="SUPFAM" id="SSF53474">
    <property type="entry name" value="alpha/beta-Hydrolases"/>
    <property type="match status" value="1"/>
</dbReference>
<dbReference type="OrthoDB" id="9785076at2"/>
<evidence type="ECO:0000313" key="2">
    <source>
        <dbReference type="EMBL" id="TDR38690.1"/>
    </source>
</evidence>
<proteinExistence type="predicted"/>
<sequence>MPLPSAAPEPAPESLCVAAADGHAAQLLLLRGEPGRKLGLLWLPAMGVPARKYRHFAAALAGRGWSVALHEWRGQDSSNWRAARACDWGYAQLLADVAASREQLAEAAADTQWIVAGHSLGGQLAALALAQRPQDFAGYAIVGSGHPWWRTFPGWHQGVLLAAIAGFRLVSAVCGYFPGDKVGFAGREARGVIRDWADSAASGEYRPAALDFAAEARLRKVVTPALALRLCSDWYVPAASLDYLLAKLPLLQLQRGEIADREFSGGRAGHFEWMREPLPVVARIDAWLAGIEATTGS</sequence>
<dbReference type="InterPro" id="IPR017208">
    <property type="entry name" value="UCP037442_abhydr"/>
</dbReference>
<name>A0A4R6YMM3_9GAMM</name>
<protein>
    <submittedName>
        <fullName evidence="2">Putative alpha/beta hydrolase</fullName>
    </submittedName>
</protein>
<evidence type="ECO:0000313" key="3">
    <source>
        <dbReference type="Proteomes" id="UP000295293"/>
    </source>
</evidence>
<dbReference type="InterPro" id="IPR022742">
    <property type="entry name" value="Hydrolase_4"/>
</dbReference>
<feature type="domain" description="Serine aminopeptidase S33" evidence="1">
    <location>
        <begin position="50"/>
        <end position="149"/>
    </location>
</feature>
<gene>
    <name evidence="2" type="ORF">DFR29_11918</name>
</gene>
<dbReference type="AlphaFoldDB" id="A0A4R6YMM3"/>
<keyword evidence="3" id="KW-1185">Reference proteome</keyword>
<dbReference type="Pfam" id="PF12146">
    <property type="entry name" value="Hydrolase_4"/>
    <property type="match status" value="1"/>
</dbReference>
<accession>A0A4R6YMM3</accession>
<keyword evidence="2" id="KW-0378">Hydrolase</keyword>
<dbReference type="GO" id="GO:0016787">
    <property type="term" value="F:hydrolase activity"/>
    <property type="evidence" value="ECO:0007669"/>
    <property type="project" value="UniProtKB-KW"/>
</dbReference>
<reference evidence="2 3" key="1">
    <citation type="submission" date="2019-03" db="EMBL/GenBank/DDBJ databases">
        <title>Genomic Encyclopedia of Type Strains, Phase IV (KMG-IV): sequencing the most valuable type-strain genomes for metagenomic binning, comparative biology and taxonomic classification.</title>
        <authorList>
            <person name="Goeker M."/>
        </authorList>
    </citation>
    <scope>NUCLEOTIDE SEQUENCE [LARGE SCALE GENOMIC DNA]</scope>
    <source>
        <strain evidence="2 3">DSM 21667</strain>
    </source>
</reference>
<dbReference type="PIRSF" id="PIRSF037442">
    <property type="entry name" value="UCP037442_abhydr"/>
    <property type="match status" value="1"/>
</dbReference>
<comment type="caution">
    <text evidence="2">The sequence shown here is derived from an EMBL/GenBank/DDBJ whole genome shotgun (WGS) entry which is preliminary data.</text>
</comment>